<dbReference type="Gene3D" id="3.40.50.300">
    <property type="entry name" value="P-loop containing nucleotide triphosphate hydrolases"/>
    <property type="match status" value="1"/>
</dbReference>
<evidence type="ECO:0000313" key="3">
    <source>
        <dbReference type="EMBL" id="GFO20213.1"/>
    </source>
</evidence>
<feature type="region of interest" description="Disordered" evidence="1">
    <location>
        <begin position="207"/>
        <end position="237"/>
    </location>
</feature>
<proteinExistence type="predicted"/>
<dbReference type="EMBL" id="BLXT01005154">
    <property type="protein sequence ID" value="GFO20213.1"/>
    <property type="molecule type" value="Genomic_DNA"/>
</dbReference>
<dbReference type="GO" id="GO:0006790">
    <property type="term" value="P:sulfur compound metabolic process"/>
    <property type="evidence" value="ECO:0007669"/>
    <property type="project" value="TreeGrafter"/>
</dbReference>
<dbReference type="AlphaFoldDB" id="A0AAV4BKW4"/>
<feature type="compositionally biased region" description="Basic and acidic residues" evidence="1">
    <location>
        <begin position="182"/>
        <end position="191"/>
    </location>
</feature>
<dbReference type="InterPro" id="IPR027417">
    <property type="entry name" value="P-loop_NTPase"/>
</dbReference>
<dbReference type="PANTHER" id="PTHR10704:SF71">
    <property type="entry name" value="CARBOHYDRATE SULFOTRANSFERASE 1-LIKE"/>
    <property type="match status" value="1"/>
</dbReference>
<feature type="region of interest" description="Disordered" evidence="1">
    <location>
        <begin position="82"/>
        <end position="104"/>
    </location>
</feature>
<sequence>MGKIFKTRQWRSICLAILSGILAAHIFFIGLPPWPHGVTSMLLWSGQVGHPKTLIHIAGLSDDKSNLKRTFHDRFFVEKFNKNGGDENNKDETGDKNVNKKSNKKKSKGKVYEFGIDYNFDDDIIDIDTVNDNEILDRIKERHPNLKTIDEDEKKHGKEEYIIIGDNGDEADKDHDDDDDSNKDKDNEKNALHKTLEILKTVFIGKKGPSDLSHKDRHENGEEKAGDPKSKGESVELSRKVRNVVKDKGGASLYFKSAEAAQAHKSSGSNQNNHVKKLIVLAYMRSGSSYVGALLRQSPDLFYFYEPLFSVQQNFGLWERFKYLDGHTVKDNSNTDNHSTKNQLRGPPEAYYLPNSVALETLSSALNCRIHELDLETLNQTAMGYSHSTKELQKCMHNASRDDTFRIRQCCSKASATCRAALIVGAKVIRLSLLQVRSMMAEDMNVKVVHLMRDPRYVRDWFWNQKGSCKF</sequence>
<keyword evidence="2" id="KW-1133">Transmembrane helix</keyword>
<reference evidence="3 4" key="1">
    <citation type="journal article" date="2021" name="Elife">
        <title>Chloroplast acquisition without the gene transfer in kleptoplastic sea slugs, Plakobranchus ocellatus.</title>
        <authorList>
            <person name="Maeda T."/>
            <person name="Takahashi S."/>
            <person name="Yoshida T."/>
            <person name="Shimamura S."/>
            <person name="Takaki Y."/>
            <person name="Nagai Y."/>
            <person name="Toyoda A."/>
            <person name="Suzuki Y."/>
            <person name="Arimoto A."/>
            <person name="Ishii H."/>
            <person name="Satoh N."/>
            <person name="Nishiyama T."/>
            <person name="Hasebe M."/>
            <person name="Maruyama T."/>
            <person name="Minagawa J."/>
            <person name="Obokata J."/>
            <person name="Shigenobu S."/>
        </authorList>
    </citation>
    <scope>NUCLEOTIDE SEQUENCE [LARGE SCALE GENOMIC DNA]</scope>
</reference>
<dbReference type="SUPFAM" id="SSF52540">
    <property type="entry name" value="P-loop containing nucleoside triphosphate hydrolases"/>
    <property type="match status" value="1"/>
</dbReference>
<evidence type="ECO:0000256" key="1">
    <source>
        <dbReference type="SAM" id="MobiDB-lite"/>
    </source>
</evidence>
<feature type="compositionally biased region" description="Acidic residues" evidence="1">
    <location>
        <begin position="167"/>
        <end position="181"/>
    </location>
</feature>
<name>A0AAV4BKW4_9GAST</name>
<feature type="region of interest" description="Disordered" evidence="1">
    <location>
        <begin position="150"/>
        <end position="191"/>
    </location>
</feature>
<keyword evidence="2" id="KW-0472">Membrane</keyword>
<organism evidence="3 4">
    <name type="scientific">Plakobranchus ocellatus</name>
    <dbReference type="NCBI Taxonomy" id="259542"/>
    <lineage>
        <taxon>Eukaryota</taxon>
        <taxon>Metazoa</taxon>
        <taxon>Spiralia</taxon>
        <taxon>Lophotrochozoa</taxon>
        <taxon>Mollusca</taxon>
        <taxon>Gastropoda</taxon>
        <taxon>Heterobranchia</taxon>
        <taxon>Euthyneura</taxon>
        <taxon>Panpulmonata</taxon>
        <taxon>Sacoglossa</taxon>
        <taxon>Placobranchoidea</taxon>
        <taxon>Plakobranchidae</taxon>
        <taxon>Plakobranchus</taxon>
    </lineage>
</organism>
<dbReference type="PANTHER" id="PTHR10704">
    <property type="entry name" value="CARBOHYDRATE SULFOTRANSFERASE"/>
    <property type="match status" value="1"/>
</dbReference>
<dbReference type="GO" id="GO:0001517">
    <property type="term" value="F:N-acetylglucosamine 6-O-sulfotransferase activity"/>
    <property type="evidence" value="ECO:0007669"/>
    <property type="project" value="TreeGrafter"/>
</dbReference>
<feature type="compositionally biased region" description="Polar residues" evidence="1">
    <location>
        <begin position="331"/>
        <end position="343"/>
    </location>
</feature>
<accession>A0AAV4BKW4</accession>
<evidence type="ECO:0000256" key="2">
    <source>
        <dbReference type="SAM" id="Phobius"/>
    </source>
</evidence>
<evidence type="ECO:0000313" key="4">
    <source>
        <dbReference type="Proteomes" id="UP000735302"/>
    </source>
</evidence>
<feature type="compositionally biased region" description="Basic and acidic residues" evidence="1">
    <location>
        <begin position="82"/>
        <end position="98"/>
    </location>
</feature>
<feature type="compositionally biased region" description="Basic and acidic residues" evidence="1">
    <location>
        <begin position="150"/>
        <end position="161"/>
    </location>
</feature>
<keyword evidence="4" id="KW-1185">Reference proteome</keyword>
<comment type="caution">
    <text evidence="3">The sequence shown here is derived from an EMBL/GenBank/DDBJ whole genome shotgun (WGS) entry which is preliminary data.</text>
</comment>
<dbReference type="GO" id="GO:0006044">
    <property type="term" value="P:N-acetylglucosamine metabolic process"/>
    <property type="evidence" value="ECO:0007669"/>
    <property type="project" value="TreeGrafter"/>
</dbReference>
<feature type="transmembrane region" description="Helical" evidence="2">
    <location>
        <begin position="12"/>
        <end position="31"/>
    </location>
</feature>
<protein>
    <submittedName>
        <fullName evidence="3">Carbohydrate sulfotransferase 1</fullName>
    </submittedName>
</protein>
<feature type="region of interest" description="Disordered" evidence="1">
    <location>
        <begin position="329"/>
        <end position="348"/>
    </location>
</feature>
<gene>
    <name evidence="3" type="ORF">PoB_004671800</name>
</gene>
<dbReference type="InterPro" id="IPR051135">
    <property type="entry name" value="Gal/GlcNAc/GalNAc_ST"/>
</dbReference>
<keyword evidence="2" id="KW-0812">Transmembrane</keyword>
<feature type="compositionally biased region" description="Basic and acidic residues" evidence="1">
    <location>
        <begin position="208"/>
        <end position="237"/>
    </location>
</feature>
<dbReference type="Proteomes" id="UP000735302">
    <property type="component" value="Unassembled WGS sequence"/>
</dbReference>